<dbReference type="Proteomes" id="UP000325743">
    <property type="component" value="Chromosome 2"/>
</dbReference>
<name>A0A5P3VID9_9BURK</name>
<protein>
    <submittedName>
        <fullName evidence="1">Uncharacterized protein</fullName>
    </submittedName>
</protein>
<organism evidence="1 2">
    <name type="scientific">Cupriavidus oxalaticus</name>
    <dbReference type="NCBI Taxonomy" id="96344"/>
    <lineage>
        <taxon>Bacteria</taxon>
        <taxon>Pseudomonadati</taxon>
        <taxon>Pseudomonadota</taxon>
        <taxon>Betaproteobacteria</taxon>
        <taxon>Burkholderiales</taxon>
        <taxon>Burkholderiaceae</taxon>
        <taxon>Cupriavidus</taxon>
    </lineage>
</organism>
<accession>A0A5P3VID9</accession>
<sequence>METPNEAGELVILPIYGGEESWRVQHADALFPSNESLRWQLREPAQSELMAQGLIWIRGRRLMTSEPRKLLAAIIGQMQRETRERAAKATVRAQSTTSQ</sequence>
<gene>
    <name evidence="1" type="ORF">D2917_17075</name>
</gene>
<dbReference type="EMBL" id="CP032519">
    <property type="protein sequence ID" value="QEZ46010.1"/>
    <property type="molecule type" value="Genomic_DNA"/>
</dbReference>
<reference evidence="1 2" key="1">
    <citation type="submission" date="2018-09" db="EMBL/GenBank/DDBJ databases">
        <title>Complete genome sequence of Cupriavidus oxalaticus T2, a bacterium capable of phenol tolerance and degradation.</title>
        <authorList>
            <person name="Yan J."/>
        </authorList>
    </citation>
    <scope>NUCLEOTIDE SEQUENCE [LARGE SCALE GENOMIC DNA]</scope>
    <source>
        <strain evidence="1 2">T2</strain>
    </source>
</reference>
<evidence type="ECO:0000313" key="1">
    <source>
        <dbReference type="EMBL" id="QEZ46010.1"/>
    </source>
</evidence>
<dbReference type="AlphaFoldDB" id="A0A5P3VID9"/>
<evidence type="ECO:0000313" key="2">
    <source>
        <dbReference type="Proteomes" id="UP000325743"/>
    </source>
</evidence>
<dbReference type="RefSeq" id="WP_151071363.1">
    <property type="nucleotide sequence ID" value="NZ_CP032519.1"/>
</dbReference>
<proteinExistence type="predicted"/>